<evidence type="ECO:0000259" key="6">
    <source>
        <dbReference type="Pfam" id="PF02837"/>
    </source>
</evidence>
<dbReference type="Pfam" id="PF02837">
    <property type="entry name" value="Glyco_hydro_2_N"/>
    <property type="match status" value="1"/>
</dbReference>
<dbReference type="SUPFAM" id="SSF49303">
    <property type="entry name" value="beta-Galactosidase/glucuronidase domain"/>
    <property type="match status" value="1"/>
</dbReference>
<dbReference type="EMBL" id="AORV01000015">
    <property type="protein sequence ID" value="EMS73797.1"/>
    <property type="molecule type" value="Genomic_DNA"/>
</dbReference>
<dbReference type="PANTHER" id="PTHR42732:SF4">
    <property type="entry name" value="BETA-MANNOSIDASE"/>
    <property type="match status" value="1"/>
</dbReference>
<evidence type="ECO:0000313" key="8">
    <source>
        <dbReference type="Proteomes" id="UP000014155"/>
    </source>
</evidence>
<dbReference type="InterPro" id="IPR051913">
    <property type="entry name" value="GH2_Domain-Containing"/>
</dbReference>
<dbReference type="Gene3D" id="2.60.40.10">
    <property type="entry name" value="Immunoglobulins"/>
    <property type="match status" value="1"/>
</dbReference>
<dbReference type="Pfam" id="PF00703">
    <property type="entry name" value="Glyco_hydro_2"/>
    <property type="match status" value="1"/>
</dbReference>
<gene>
    <name evidence="7" type="ORF">CTER_0180</name>
</gene>
<dbReference type="SUPFAM" id="SSF49785">
    <property type="entry name" value="Galactose-binding domain-like"/>
    <property type="match status" value="1"/>
</dbReference>
<evidence type="ECO:0000259" key="4">
    <source>
        <dbReference type="Pfam" id="PF00703"/>
    </source>
</evidence>
<feature type="domain" description="Glycosyl hydrolases family 2 sugar binding" evidence="6">
    <location>
        <begin position="29"/>
        <end position="137"/>
    </location>
</feature>
<dbReference type="RefSeq" id="WP_004623594.1">
    <property type="nucleotide sequence ID" value="NZ_AORV01000015.1"/>
</dbReference>
<dbReference type="Proteomes" id="UP000014155">
    <property type="component" value="Unassembled WGS sequence"/>
</dbReference>
<evidence type="ECO:0000256" key="2">
    <source>
        <dbReference type="ARBA" id="ARBA00022801"/>
    </source>
</evidence>
<dbReference type="InterPro" id="IPR006104">
    <property type="entry name" value="Glyco_hydro_2_N"/>
</dbReference>
<dbReference type="Gene3D" id="2.60.120.260">
    <property type="entry name" value="Galactose-binding domain-like"/>
    <property type="match status" value="1"/>
</dbReference>
<dbReference type="InterPro" id="IPR036156">
    <property type="entry name" value="Beta-gal/glucu_dom_sf"/>
</dbReference>
<evidence type="ECO:0000313" key="7">
    <source>
        <dbReference type="EMBL" id="EMS73797.1"/>
    </source>
</evidence>
<keyword evidence="3" id="KW-0326">Glycosidase</keyword>
<dbReference type="InterPro" id="IPR006102">
    <property type="entry name" value="Ig-like_GH2"/>
</dbReference>
<dbReference type="GO" id="GO:0004553">
    <property type="term" value="F:hydrolase activity, hydrolyzing O-glycosyl compounds"/>
    <property type="evidence" value="ECO:0007669"/>
    <property type="project" value="InterPro"/>
</dbReference>
<dbReference type="InterPro" id="IPR008979">
    <property type="entry name" value="Galactose-bd-like_sf"/>
</dbReference>
<dbReference type="Gene3D" id="3.20.20.80">
    <property type="entry name" value="Glycosidases"/>
    <property type="match status" value="1"/>
</dbReference>
<dbReference type="AlphaFoldDB" id="S0FPK1"/>
<dbReference type="Pfam" id="PF02836">
    <property type="entry name" value="Glyco_hydro_2_C"/>
    <property type="match status" value="1"/>
</dbReference>
<reference evidence="7 8" key="1">
    <citation type="journal article" date="2013" name="Genome Announc.">
        <title>Draft Genome Sequence of the Cellulolytic, Mesophilic, Anaerobic Bacterium Clostridium termitidis Strain CT1112 (DSM 5398).</title>
        <authorList>
            <person name="Lal S."/>
            <person name="Ramachandran U."/>
            <person name="Zhang X."/>
            <person name="Munir R."/>
            <person name="Sparling R."/>
            <person name="Levin D.B."/>
        </authorList>
    </citation>
    <scope>NUCLEOTIDE SEQUENCE [LARGE SCALE GENOMIC DNA]</scope>
    <source>
        <strain evidence="7 8">CT1112</strain>
    </source>
</reference>
<organism evidence="7 8">
    <name type="scientific">Ruminiclostridium cellobioparum subsp. termitidis CT1112</name>
    <dbReference type="NCBI Taxonomy" id="1195236"/>
    <lineage>
        <taxon>Bacteria</taxon>
        <taxon>Bacillati</taxon>
        <taxon>Bacillota</taxon>
        <taxon>Clostridia</taxon>
        <taxon>Eubacteriales</taxon>
        <taxon>Oscillospiraceae</taxon>
        <taxon>Ruminiclostridium</taxon>
    </lineage>
</organism>
<protein>
    <submittedName>
        <fullName evidence="7">Beta-galactosidase/beta-glucuronidase</fullName>
    </submittedName>
</protein>
<feature type="domain" description="Glycoside hydrolase family 2 immunoglobulin-like beta-sandwich" evidence="4">
    <location>
        <begin position="198"/>
        <end position="301"/>
    </location>
</feature>
<comment type="caution">
    <text evidence="7">The sequence shown here is derived from an EMBL/GenBank/DDBJ whole genome shotgun (WGS) entry which is preliminary data.</text>
</comment>
<dbReference type="InterPro" id="IPR017853">
    <property type="entry name" value="GH"/>
</dbReference>
<dbReference type="PATRIC" id="fig|1195236.3.peg.480"/>
<proteinExistence type="inferred from homology"/>
<feature type="domain" description="Glycoside hydrolase family 2 catalytic" evidence="5">
    <location>
        <begin position="337"/>
        <end position="595"/>
    </location>
</feature>
<dbReference type="eggNOG" id="COG3250">
    <property type="taxonomic scope" value="Bacteria"/>
</dbReference>
<evidence type="ECO:0000256" key="3">
    <source>
        <dbReference type="ARBA" id="ARBA00023295"/>
    </source>
</evidence>
<comment type="similarity">
    <text evidence="1">Belongs to the glycosyl hydrolase 2 family.</text>
</comment>
<dbReference type="PANTHER" id="PTHR42732">
    <property type="entry name" value="BETA-GALACTOSIDASE"/>
    <property type="match status" value="1"/>
</dbReference>
<keyword evidence="2" id="KW-0378">Hydrolase</keyword>
<dbReference type="STRING" id="1195236.CTER_0180"/>
<dbReference type="SUPFAM" id="SSF51445">
    <property type="entry name" value="(Trans)glycosidases"/>
    <property type="match status" value="1"/>
</dbReference>
<sequence>MKNESMAYSAGINAKGPRPDFYRDNFILLNGEWEFAFDDKAVGLKEDWQLKEHFEKRINVPFCYQSKASGIGDISAHPVVWYKRTVEIPEKMLGKNLWLCFGAVDYEATVWINGKFAVKHKGGHTPFQVQITDYLETDTAALKDGRQTAAIAVRAFDPYDVNIPRGKQHWNIATDRCWYTATTGIWQDVWLEAVDGIRINRVKITPDIDLKQAHVELFMDGDIPCGRIDWNLKFSNRCIREGAISVKGKSALFTIDVEEEDPINNNLRLWSCENPNLYDLEISLSADGRQQDKVLTYFGMRKIEVQGDKILLNNLPLYQRLVLDQGYWPDTLLTPPSDEAIIEDIELIKALGFNGARKHQKIESAKFYYYADVLGLLVWEEMPSAYKFDDVEIGNLIPEWIEAVERDYNHPCIITWVPFNESWGVRDILHNKEQQAFARSLYYITKALDKTRLVSTNDGWEMVTSDICGIHDYVGDGGKLYDKYLNKDELLAWTAVGKMLYSRGHRYEGQPVIISEFGGVAFEDGNDKSWGYNGKVAGEEQFLKRVDGLVKAIEKLEYTAGYCYTQLTDVEQETNGLLTADRKPKAEIQKLRAIFEK</sequence>
<evidence type="ECO:0000259" key="5">
    <source>
        <dbReference type="Pfam" id="PF02836"/>
    </source>
</evidence>
<accession>S0FPK1</accession>
<evidence type="ECO:0000256" key="1">
    <source>
        <dbReference type="ARBA" id="ARBA00007401"/>
    </source>
</evidence>
<dbReference type="InterPro" id="IPR013783">
    <property type="entry name" value="Ig-like_fold"/>
</dbReference>
<dbReference type="InterPro" id="IPR006103">
    <property type="entry name" value="Glyco_hydro_2_cat"/>
</dbReference>
<name>S0FPK1_RUMCE</name>
<dbReference type="GO" id="GO:0005975">
    <property type="term" value="P:carbohydrate metabolic process"/>
    <property type="evidence" value="ECO:0007669"/>
    <property type="project" value="InterPro"/>
</dbReference>
<keyword evidence="8" id="KW-1185">Reference proteome</keyword>